<accession>A0ABQ8L133</accession>
<sequence length="99" mass="11027">MLGRSLGHSMTSRDTSPCRILRHSENAELIRYLRSPVVRQGDTISHFLSPKAQPPTMLLDRTDEDDALTLPSSKTRLLGFDGIILEATESTQVVSVMLF</sequence>
<evidence type="ECO:0000313" key="2">
    <source>
        <dbReference type="Proteomes" id="UP000814176"/>
    </source>
</evidence>
<dbReference type="Proteomes" id="UP000814176">
    <property type="component" value="Unassembled WGS sequence"/>
</dbReference>
<protein>
    <submittedName>
        <fullName evidence="1">Uncharacterized protein</fullName>
    </submittedName>
</protein>
<name>A0ABQ8L133_9APHY</name>
<comment type="caution">
    <text evidence="1">The sequence shown here is derived from an EMBL/GenBank/DDBJ whole genome shotgun (WGS) entry which is preliminary data.</text>
</comment>
<dbReference type="EMBL" id="JADCUA010000001">
    <property type="protein sequence ID" value="KAH9844252.1"/>
    <property type="molecule type" value="Genomic_DNA"/>
</dbReference>
<proteinExistence type="predicted"/>
<dbReference type="GeneID" id="71998854"/>
<dbReference type="RefSeq" id="XP_047785062.1">
    <property type="nucleotide sequence ID" value="XM_047918122.1"/>
</dbReference>
<evidence type="ECO:0000313" key="1">
    <source>
        <dbReference type="EMBL" id="KAH9844252.1"/>
    </source>
</evidence>
<reference evidence="1 2" key="1">
    <citation type="journal article" date="2021" name="Environ. Microbiol.">
        <title>Gene family expansions and transcriptome signatures uncover fungal adaptations to wood decay.</title>
        <authorList>
            <person name="Hage H."/>
            <person name="Miyauchi S."/>
            <person name="Viragh M."/>
            <person name="Drula E."/>
            <person name="Min B."/>
            <person name="Chaduli D."/>
            <person name="Navarro D."/>
            <person name="Favel A."/>
            <person name="Norest M."/>
            <person name="Lesage-Meessen L."/>
            <person name="Balint B."/>
            <person name="Merenyi Z."/>
            <person name="de Eugenio L."/>
            <person name="Morin E."/>
            <person name="Martinez A.T."/>
            <person name="Baldrian P."/>
            <person name="Stursova M."/>
            <person name="Martinez M.J."/>
            <person name="Novotny C."/>
            <person name="Magnuson J.K."/>
            <person name="Spatafora J.W."/>
            <person name="Maurice S."/>
            <person name="Pangilinan J."/>
            <person name="Andreopoulos W."/>
            <person name="LaButti K."/>
            <person name="Hundley H."/>
            <person name="Na H."/>
            <person name="Kuo A."/>
            <person name="Barry K."/>
            <person name="Lipzen A."/>
            <person name="Henrissat B."/>
            <person name="Riley R."/>
            <person name="Ahrendt S."/>
            <person name="Nagy L.G."/>
            <person name="Grigoriev I.V."/>
            <person name="Martin F."/>
            <person name="Rosso M.N."/>
        </authorList>
    </citation>
    <scope>NUCLEOTIDE SEQUENCE [LARGE SCALE GENOMIC DNA]</scope>
    <source>
        <strain evidence="1 2">CIRM-BRFM 1785</strain>
    </source>
</reference>
<gene>
    <name evidence="1" type="ORF">C8Q71DRAFT_36979</name>
</gene>
<organism evidence="1 2">
    <name type="scientific">Rhodofomes roseus</name>
    <dbReference type="NCBI Taxonomy" id="34475"/>
    <lineage>
        <taxon>Eukaryota</taxon>
        <taxon>Fungi</taxon>
        <taxon>Dikarya</taxon>
        <taxon>Basidiomycota</taxon>
        <taxon>Agaricomycotina</taxon>
        <taxon>Agaricomycetes</taxon>
        <taxon>Polyporales</taxon>
        <taxon>Rhodofomes</taxon>
    </lineage>
</organism>
<keyword evidence="2" id="KW-1185">Reference proteome</keyword>